<gene>
    <name evidence="2" type="ORF">GCM10020369_84670</name>
</gene>
<reference evidence="3" key="1">
    <citation type="journal article" date="2019" name="Int. J. Syst. Evol. Microbiol.">
        <title>The Global Catalogue of Microorganisms (GCM) 10K type strain sequencing project: providing services to taxonomists for standard genome sequencing and annotation.</title>
        <authorList>
            <consortium name="The Broad Institute Genomics Platform"/>
            <consortium name="The Broad Institute Genome Sequencing Center for Infectious Disease"/>
            <person name="Wu L."/>
            <person name="Ma J."/>
        </authorList>
    </citation>
    <scope>NUCLEOTIDE SEQUENCE [LARGE SCALE GENOMIC DNA]</scope>
    <source>
        <strain evidence="3">JCM 9458</strain>
    </source>
</reference>
<feature type="domain" description="AB hydrolase-1" evidence="1">
    <location>
        <begin position="47"/>
        <end position="154"/>
    </location>
</feature>
<evidence type="ECO:0000259" key="1">
    <source>
        <dbReference type="Pfam" id="PF00561"/>
    </source>
</evidence>
<dbReference type="Gene3D" id="3.40.50.1820">
    <property type="entry name" value="alpha/beta hydrolase"/>
    <property type="match status" value="1"/>
</dbReference>
<organism evidence="2 3">
    <name type="scientific">Cryptosporangium minutisporangium</name>
    <dbReference type="NCBI Taxonomy" id="113569"/>
    <lineage>
        <taxon>Bacteria</taxon>
        <taxon>Bacillati</taxon>
        <taxon>Actinomycetota</taxon>
        <taxon>Actinomycetes</taxon>
        <taxon>Cryptosporangiales</taxon>
        <taxon>Cryptosporangiaceae</taxon>
        <taxon>Cryptosporangium</taxon>
    </lineage>
</organism>
<dbReference type="EMBL" id="BAAAYN010000129">
    <property type="protein sequence ID" value="GAA3399302.1"/>
    <property type="molecule type" value="Genomic_DNA"/>
</dbReference>
<dbReference type="SUPFAM" id="SSF53474">
    <property type="entry name" value="alpha/beta-Hydrolases"/>
    <property type="match status" value="1"/>
</dbReference>
<comment type="caution">
    <text evidence="2">The sequence shown here is derived from an EMBL/GenBank/DDBJ whole genome shotgun (WGS) entry which is preliminary data.</text>
</comment>
<dbReference type="InterPro" id="IPR029058">
    <property type="entry name" value="AB_hydrolase_fold"/>
</dbReference>
<sequence>MYPYRNPYEDLPGEIESRAVRKAGYRELRFDTGSVRLNYVVGPDNGPPLVLLPAQTGTWQSYERVLPTLARHHRVYAVDVRGHGKSTWTPGDYSWASVGADVAVFLREVLSEPSIVSGNSSGGLLALWCASNVPEHVAGLVLEDAPVFSAEMPRFRDTDRYVYEGLRHAVVALEDFEHRDLADYLRGQTLPVSETRVKRMPVWFVRLLSRRIRADLRKRPDRPIRLRGFPWVVRTLFRSLSMFDPDFARAFVDGRFYAGLDHTEALTRTRCPLLVLHGDWHRFPAYGLVGAMDDDDAARIQQLVPQAEYRRIAANHVIHAYRPRQFVNALEEFARSVSGRDGAQRE</sequence>
<protein>
    <submittedName>
        <fullName evidence="2">Alpha/beta hydrolase</fullName>
    </submittedName>
</protein>
<keyword evidence="3" id="KW-1185">Reference proteome</keyword>
<evidence type="ECO:0000313" key="2">
    <source>
        <dbReference type="EMBL" id="GAA3399302.1"/>
    </source>
</evidence>
<name>A0ABP6TDN7_9ACTN</name>
<keyword evidence="2" id="KW-0378">Hydrolase</keyword>
<dbReference type="PRINTS" id="PR00111">
    <property type="entry name" value="ABHYDROLASE"/>
</dbReference>
<proteinExistence type="predicted"/>
<dbReference type="Proteomes" id="UP001501676">
    <property type="component" value="Unassembled WGS sequence"/>
</dbReference>
<dbReference type="InterPro" id="IPR000073">
    <property type="entry name" value="AB_hydrolase_1"/>
</dbReference>
<dbReference type="RefSeq" id="WP_345734026.1">
    <property type="nucleotide sequence ID" value="NZ_BAAAYN010000129.1"/>
</dbReference>
<dbReference type="PANTHER" id="PTHR46438:SF2">
    <property type="entry name" value="ALPHA_BETA-HYDROLASES SUPERFAMILY PROTEIN"/>
    <property type="match status" value="1"/>
</dbReference>
<evidence type="ECO:0000313" key="3">
    <source>
        <dbReference type="Proteomes" id="UP001501676"/>
    </source>
</evidence>
<dbReference type="GO" id="GO:0016787">
    <property type="term" value="F:hydrolase activity"/>
    <property type="evidence" value="ECO:0007669"/>
    <property type="project" value="UniProtKB-KW"/>
</dbReference>
<dbReference type="Pfam" id="PF00561">
    <property type="entry name" value="Abhydrolase_1"/>
    <property type="match status" value="1"/>
</dbReference>
<dbReference type="PANTHER" id="PTHR46438">
    <property type="entry name" value="ALPHA/BETA-HYDROLASES SUPERFAMILY PROTEIN"/>
    <property type="match status" value="1"/>
</dbReference>
<accession>A0ABP6TDN7</accession>